<protein>
    <submittedName>
        <fullName evidence="2">Uncharacterized protein</fullName>
    </submittedName>
</protein>
<accession>A0AAD8A8W1</accession>
<gene>
    <name evidence="2" type="ORF">L9F63_027364</name>
</gene>
<comment type="caution">
    <text evidence="2">The sequence shown here is derived from an EMBL/GenBank/DDBJ whole genome shotgun (WGS) entry which is preliminary data.</text>
</comment>
<organism evidence="2 3">
    <name type="scientific">Diploptera punctata</name>
    <name type="common">Pacific beetle cockroach</name>
    <dbReference type="NCBI Taxonomy" id="6984"/>
    <lineage>
        <taxon>Eukaryota</taxon>
        <taxon>Metazoa</taxon>
        <taxon>Ecdysozoa</taxon>
        <taxon>Arthropoda</taxon>
        <taxon>Hexapoda</taxon>
        <taxon>Insecta</taxon>
        <taxon>Pterygota</taxon>
        <taxon>Neoptera</taxon>
        <taxon>Polyneoptera</taxon>
        <taxon>Dictyoptera</taxon>
        <taxon>Blattodea</taxon>
        <taxon>Blaberoidea</taxon>
        <taxon>Blaberidae</taxon>
        <taxon>Diplopterinae</taxon>
        <taxon>Diploptera</taxon>
    </lineage>
</organism>
<dbReference type="EMBL" id="JASPKZ010002747">
    <property type="protein sequence ID" value="KAJ9594652.1"/>
    <property type="molecule type" value="Genomic_DNA"/>
</dbReference>
<keyword evidence="1" id="KW-1133">Transmembrane helix</keyword>
<keyword evidence="1" id="KW-0472">Membrane</keyword>
<feature type="non-terminal residue" evidence="2">
    <location>
        <position position="1"/>
    </location>
</feature>
<feature type="transmembrane region" description="Helical" evidence="1">
    <location>
        <begin position="27"/>
        <end position="46"/>
    </location>
</feature>
<evidence type="ECO:0000256" key="1">
    <source>
        <dbReference type="SAM" id="Phobius"/>
    </source>
</evidence>
<sequence length="68" mass="8272">FLCKYPHHFYLLFFFISRSNYSFPINILLYFLPLIFLIFYFLFLLCESVSNLCIKNPNYLQCSKTLLL</sequence>
<evidence type="ECO:0000313" key="2">
    <source>
        <dbReference type="EMBL" id="KAJ9594652.1"/>
    </source>
</evidence>
<reference evidence="2" key="2">
    <citation type="submission" date="2023-05" db="EMBL/GenBank/DDBJ databases">
        <authorList>
            <person name="Fouks B."/>
        </authorList>
    </citation>
    <scope>NUCLEOTIDE SEQUENCE</scope>
    <source>
        <strain evidence="2">Stay&amp;Tobe</strain>
        <tissue evidence="2">Testes</tissue>
    </source>
</reference>
<evidence type="ECO:0000313" key="3">
    <source>
        <dbReference type="Proteomes" id="UP001233999"/>
    </source>
</evidence>
<name>A0AAD8A8W1_DIPPU</name>
<keyword evidence="3" id="KW-1185">Reference proteome</keyword>
<reference evidence="2" key="1">
    <citation type="journal article" date="2023" name="IScience">
        <title>Live-bearing cockroach genome reveals convergent evolutionary mechanisms linked to viviparity in insects and beyond.</title>
        <authorList>
            <person name="Fouks B."/>
            <person name="Harrison M.C."/>
            <person name="Mikhailova A.A."/>
            <person name="Marchal E."/>
            <person name="English S."/>
            <person name="Carruthers M."/>
            <person name="Jennings E.C."/>
            <person name="Chiamaka E.L."/>
            <person name="Frigard R.A."/>
            <person name="Pippel M."/>
            <person name="Attardo G.M."/>
            <person name="Benoit J.B."/>
            <person name="Bornberg-Bauer E."/>
            <person name="Tobe S.S."/>
        </authorList>
    </citation>
    <scope>NUCLEOTIDE SEQUENCE</scope>
    <source>
        <strain evidence="2">Stay&amp;Tobe</strain>
    </source>
</reference>
<proteinExistence type="predicted"/>
<dbReference type="Proteomes" id="UP001233999">
    <property type="component" value="Unassembled WGS sequence"/>
</dbReference>
<keyword evidence="1" id="KW-0812">Transmembrane</keyword>
<dbReference type="AlphaFoldDB" id="A0AAD8A8W1"/>